<gene>
    <name evidence="2" type="ORF">OS493_013946</name>
</gene>
<feature type="chain" id="PRO_5040759945" description="Lectin" evidence="1">
    <location>
        <begin position="32"/>
        <end position="237"/>
    </location>
</feature>
<dbReference type="OrthoDB" id="6153985at2759"/>
<evidence type="ECO:0000313" key="3">
    <source>
        <dbReference type="Proteomes" id="UP001163046"/>
    </source>
</evidence>
<sequence length="237" mass="26552">MPSFAHENRILWLWQVVLTLLTLFRVPDVLAENLLNGARLGTFPKPDFRTNFTLQSNQGSGSFKEIRHGLNADPFYVRVYAKPRNGNNTAFCFNGIGSSQSSPSRSSYGGLIFAYNSEFVRIWAPSDQNGHIVFVKDGWGGEVNTQESNEAEVVVEVWKNGPAPTFQIEHVIDTRLDISSQVYHQVDHELRQLPERVVVRLSPVVTDSNNESNPNMGFWFHAIASSQNPDPNSNFGG</sequence>
<name>A0A9W9ZRN9_9CNID</name>
<feature type="signal peptide" evidence="1">
    <location>
        <begin position="1"/>
        <end position="31"/>
    </location>
</feature>
<evidence type="ECO:0000313" key="2">
    <source>
        <dbReference type="EMBL" id="KAJ7385909.1"/>
    </source>
</evidence>
<reference evidence="2" key="1">
    <citation type="submission" date="2023-01" db="EMBL/GenBank/DDBJ databases">
        <title>Genome assembly of the deep-sea coral Lophelia pertusa.</title>
        <authorList>
            <person name="Herrera S."/>
            <person name="Cordes E."/>
        </authorList>
    </citation>
    <scope>NUCLEOTIDE SEQUENCE</scope>
    <source>
        <strain evidence="2">USNM1676648</strain>
        <tissue evidence="2">Polyp</tissue>
    </source>
</reference>
<accession>A0A9W9ZRN9</accession>
<comment type="caution">
    <text evidence="2">The sequence shown here is derived from an EMBL/GenBank/DDBJ whole genome shotgun (WGS) entry which is preliminary data.</text>
</comment>
<keyword evidence="1" id="KW-0732">Signal</keyword>
<dbReference type="EMBL" id="MU825879">
    <property type="protein sequence ID" value="KAJ7385909.1"/>
    <property type="molecule type" value="Genomic_DNA"/>
</dbReference>
<proteinExistence type="predicted"/>
<evidence type="ECO:0000256" key="1">
    <source>
        <dbReference type="SAM" id="SignalP"/>
    </source>
</evidence>
<dbReference type="AlphaFoldDB" id="A0A9W9ZRN9"/>
<organism evidence="2 3">
    <name type="scientific">Desmophyllum pertusum</name>
    <dbReference type="NCBI Taxonomy" id="174260"/>
    <lineage>
        <taxon>Eukaryota</taxon>
        <taxon>Metazoa</taxon>
        <taxon>Cnidaria</taxon>
        <taxon>Anthozoa</taxon>
        <taxon>Hexacorallia</taxon>
        <taxon>Scleractinia</taxon>
        <taxon>Caryophylliina</taxon>
        <taxon>Caryophylliidae</taxon>
        <taxon>Desmophyllum</taxon>
    </lineage>
</organism>
<protein>
    <recommendedName>
        <fullName evidence="4">Lectin</fullName>
    </recommendedName>
</protein>
<evidence type="ECO:0008006" key="4">
    <source>
        <dbReference type="Google" id="ProtNLM"/>
    </source>
</evidence>
<dbReference type="Proteomes" id="UP001163046">
    <property type="component" value="Unassembled WGS sequence"/>
</dbReference>
<keyword evidence="3" id="KW-1185">Reference proteome</keyword>